<feature type="domain" description="Protein kinase" evidence="8">
    <location>
        <begin position="172"/>
        <end position="459"/>
    </location>
</feature>
<feature type="region of interest" description="Disordered" evidence="7">
    <location>
        <begin position="494"/>
        <end position="528"/>
    </location>
</feature>
<keyword evidence="5 6" id="KW-0067">ATP-binding</keyword>
<evidence type="ECO:0000313" key="10">
    <source>
        <dbReference type="Proteomes" id="UP000601435"/>
    </source>
</evidence>
<organism evidence="9 10">
    <name type="scientific">Symbiodinium necroappetens</name>
    <dbReference type="NCBI Taxonomy" id="1628268"/>
    <lineage>
        <taxon>Eukaryota</taxon>
        <taxon>Sar</taxon>
        <taxon>Alveolata</taxon>
        <taxon>Dinophyceae</taxon>
        <taxon>Suessiales</taxon>
        <taxon>Symbiodiniaceae</taxon>
        <taxon>Symbiodinium</taxon>
    </lineage>
</organism>
<dbReference type="PROSITE" id="PS00107">
    <property type="entry name" value="PROTEIN_KINASE_ATP"/>
    <property type="match status" value="1"/>
</dbReference>
<dbReference type="Pfam" id="PF00069">
    <property type="entry name" value="Pkinase"/>
    <property type="match status" value="1"/>
</dbReference>
<dbReference type="InterPro" id="IPR017441">
    <property type="entry name" value="Protein_kinase_ATP_BS"/>
</dbReference>
<feature type="binding site" evidence="6">
    <location>
        <position position="201"/>
    </location>
    <ligand>
        <name>ATP</name>
        <dbReference type="ChEBI" id="CHEBI:30616"/>
    </ligand>
</feature>
<evidence type="ECO:0000313" key="9">
    <source>
        <dbReference type="EMBL" id="CAE7320591.1"/>
    </source>
</evidence>
<evidence type="ECO:0000256" key="7">
    <source>
        <dbReference type="SAM" id="MobiDB-lite"/>
    </source>
</evidence>
<proteinExistence type="inferred from homology"/>
<dbReference type="SUPFAM" id="SSF56112">
    <property type="entry name" value="Protein kinase-like (PK-like)"/>
    <property type="match status" value="1"/>
</dbReference>
<dbReference type="GO" id="GO:0004674">
    <property type="term" value="F:protein serine/threonine kinase activity"/>
    <property type="evidence" value="ECO:0007669"/>
    <property type="project" value="TreeGrafter"/>
</dbReference>
<dbReference type="EMBL" id="CAJNJA010013430">
    <property type="protein sequence ID" value="CAE7320591.1"/>
    <property type="molecule type" value="Genomic_DNA"/>
</dbReference>
<sequence>MCMDDECALKLRLQADGFVALGALMLELSPSLGPHPLLEDDVEGSFECQARDVQRAAARLLRFLFAVERNRKAFKHIFAVEKLLARFVDIGNYVWPLEAYDSFLEVLNGLTEKELTFLHTRFGRYRDFYSKGRDMPTLAVPQPKTADGTNSPNGFREGTRDEWDCERVIAGYELVECVGSGAFGRVHLARRPDMPGDFAVKEIPLSEVTVLPNPAQHECTPKAHSPQNAPQEVVAEDINLEVHLLRQLDHPNVVRYFTSFITGAGPASTLWIVMEFCSGVPLQALTASAKEKGLQKLPEQQAWRIFVQICLALRYLHIDKRIAHRDLSPNNVLVQSHSLAVKVTDFGLARQKGGAASLMKSMVGTILYCSPEIVQHRPYTNKVDVWALGCLLYRMATLRDPFTGGNPISVARKIVECDYERLGSEHSQLMQVTCEECLAIDPEKRPGIEEVCQLITPAFMQQLEAVQRNMTSYWGSDMQTMQGSHYTGTSVWEDDGSVQGRCTPTESPSPRTPSEELSCPTPGPGGKNLVRVPRRALRTVTDPAQKAMAVVHRLAFLGHLPGCDDSQDSHHWAVCRYQEWLFSSPSHAAILKREVTRLMQRSAEPVECRDTFGQPPLRGSAGADVAALALSYEQLYQYVIRVSSFYGYSCVPETGPPLSSMPSVGSHNSAG</sequence>
<dbReference type="AlphaFoldDB" id="A0A812NSH3"/>
<keyword evidence="2" id="KW-0808">Transferase</keyword>
<dbReference type="PANTHER" id="PTHR43671">
    <property type="entry name" value="SERINE/THREONINE-PROTEIN KINASE NEK"/>
    <property type="match status" value="1"/>
</dbReference>
<protein>
    <submittedName>
        <fullName evidence="9">NEK10 protein</fullName>
    </submittedName>
</protein>
<dbReference type="InterPro" id="IPR000719">
    <property type="entry name" value="Prot_kinase_dom"/>
</dbReference>
<evidence type="ECO:0000256" key="5">
    <source>
        <dbReference type="ARBA" id="ARBA00022840"/>
    </source>
</evidence>
<dbReference type="GO" id="GO:0005524">
    <property type="term" value="F:ATP binding"/>
    <property type="evidence" value="ECO:0007669"/>
    <property type="project" value="UniProtKB-UniRule"/>
</dbReference>
<evidence type="ECO:0000256" key="4">
    <source>
        <dbReference type="ARBA" id="ARBA00022777"/>
    </source>
</evidence>
<keyword evidence="4" id="KW-0418">Kinase</keyword>
<comment type="similarity">
    <text evidence="1">Belongs to the protein kinase superfamily. NEK Ser/Thr protein kinase family. NIMA subfamily.</text>
</comment>
<dbReference type="InterPro" id="IPR011009">
    <property type="entry name" value="Kinase-like_dom_sf"/>
</dbReference>
<evidence type="ECO:0000259" key="8">
    <source>
        <dbReference type="PROSITE" id="PS50011"/>
    </source>
</evidence>
<dbReference type="PROSITE" id="PS50011">
    <property type="entry name" value="PROTEIN_KINASE_DOM"/>
    <property type="match status" value="1"/>
</dbReference>
<keyword evidence="3 6" id="KW-0547">Nucleotide-binding</keyword>
<name>A0A812NSH3_9DINO</name>
<evidence type="ECO:0000256" key="3">
    <source>
        <dbReference type="ARBA" id="ARBA00022741"/>
    </source>
</evidence>
<dbReference type="Gene3D" id="1.10.510.10">
    <property type="entry name" value="Transferase(Phosphotransferase) domain 1"/>
    <property type="match status" value="1"/>
</dbReference>
<dbReference type="Proteomes" id="UP000601435">
    <property type="component" value="Unassembled WGS sequence"/>
</dbReference>
<gene>
    <name evidence="9" type="primary">NEK10</name>
    <name evidence="9" type="ORF">SNEC2469_LOCUS8038</name>
</gene>
<dbReference type="InterPro" id="IPR050660">
    <property type="entry name" value="NEK_Ser/Thr_kinase"/>
</dbReference>
<accession>A0A812NSH3</accession>
<feature type="region of interest" description="Disordered" evidence="7">
    <location>
        <begin position="137"/>
        <end position="159"/>
    </location>
</feature>
<dbReference type="OrthoDB" id="248923at2759"/>
<reference evidence="9" key="1">
    <citation type="submission" date="2021-02" db="EMBL/GenBank/DDBJ databases">
        <authorList>
            <person name="Dougan E. K."/>
            <person name="Rhodes N."/>
            <person name="Thang M."/>
            <person name="Chan C."/>
        </authorList>
    </citation>
    <scope>NUCLEOTIDE SEQUENCE</scope>
</reference>
<evidence type="ECO:0000256" key="2">
    <source>
        <dbReference type="ARBA" id="ARBA00022679"/>
    </source>
</evidence>
<keyword evidence="10" id="KW-1185">Reference proteome</keyword>
<evidence type="ECO:0000256" key="1">
    <source>
        <dbReference type="ARBA" id="ARBA00010886"/>
    </source>
</evidence>
<dbReference type="PANTHER" id="PTHR43671:SF92">
    <property type="entry name" value="SERINE_THREONINE-PROTEIN KINASE NEK10"/>
    <property type="match status" value="1"/>
</dbReference>
<comment type="caution">
    <text evidence="9">The sequence shown here is derived from an EMBL/GenBank/DDBJ whole genome shotgun (WGS) entry which is preliminary data.</text>
</comment>
<evidence type="ECO:0000256" key="6">
    <source>
        <dbReference type="PROSITE-ProRule" id="PRU10141"/>
    </source>
</evidence>